<dbReference type="RefSeq" id="WP_072789694.1">
    <property type="nucleotide sequence ID" value="NZ_FRCX01000017.1"/>
</dbReference>
<dbReference type="CDD" id="cd17370">
    <property type="entry name" value="MFS_MJ1317_like"/>
    <property type="match status" value="1"/>
</dbReference>
<dbReference type="Pfam" id="PF07690">
    <property type="entry name" value="MFS_1"/>
    <property type="match status" value="1"/>
</dbReference>
<dbReference type="PANTHER" id="PTHR23518">
    <property type="entry name" value="C-METHYLTRANSFERASE"/>
    <property type="match status" value="1"/>
</dbReference>
<accession>A0A1M7RBX6</accession>
<dbReference type="GO" id="GO:0016020">
    <property type="term" value="C:membrane"/>
    <property type="evidence" value="ECO:0007669"/>
    <property type="project" value="UniProtKB-SubCell"/>
</dbReference>
<dbReference type="PROSITE" id="PS50850">
    <property type="entry name" value="MFS"/>
    <property type="match status" value="1"/>
</dbReference>
<dbReference type="STRING" id="551987.SAMN05192549_11767"/>
<feature type="transmembrane region" description="Helical" evidence="5">
    <location>
        <begin position="149"/>
        <end position="169"/>
    </location>
</feature>
<feature type="transmembrane region" description="Helical" evidence="5">
    <location>
        <begin position="220"/>
        <end position="243"/>
    </location>
</feature>
<keyword evidence="3 5" id="KW-1133">Transmembrane helix</keyword>
<dbReference type="EMBL" id="FRCX01000017">
    <property type="protein sequence ID" value="SHN43558.1"/>
    <property type="molecule type" value="Genomic_DNA"/>
</dbReference>
<feature type="transmembrane region" description="Helical" evidence="5">
    <location>
        <begin position="33"/>
        <end position="56"/>
    </location>
</feature>
<organism evidence="7 8">
    <name type="scientific">Duganella sacchari</name>
    <dbReference type="NCBI Taxonomy" id="551987"/>
    <lineage>
        <taxon>Bacteria</taxon>
        <taxon>Pseudomonadati</taxon>
        <taxon>Pseudomonadota</taxon>
        <taxon>Betaproteobacteria</taxon>
        <taxon>Burkholderiales</taxon>
        <taxon>Oxalobacteraceae</taxon>
        <taxon>Telluria group</taxon>
        <taxon>Duganella</taxon>
    </lineage>
</organism>
<feature type="transmembrane region" description="Helical" evidence="5">
    <location>
        <begin position="7"/>
        <end position="27"/>
    </location>
</feature>
<dbReference type="OrthoDB" id="9803985at2"/>
<evidence type="ECO:0000313" key="8">
    <source>
        <dbReference type="Proteomes" id="UP000184339"/>
    </source>
</evidence>
<dbReference type="PROSITE" id="PS00216">
    <property type="entry name" value="SUGAR_TRANSPORT_1"/>
    <property type="match status" value="1"/>
</dbReference>
<dbReference type="AlphaFoldDB" id="A0A1M7RBX6"/>
<feature type="transmembrane region" description="Helical" evidence="5">
    <location>
        <begin position="308"/>
        <end position="332"/>
    </location>
</feature>
<feature type="transmembrane region" description="Helical" evidence="5">
    <location>
        <begin position="344"/>
        <end position="366"/>
    </location>
</feature>
<evidence type="ECO:0000256" key="1">
    <source>
        <dbReference type="ARBA" id="ARBA00004141"/>
    </source>
</evidence>
<name>A0A1M7RBX6_9BURK</name>
<evidence type="ECO:0000259" key="6">
    <source>
        <dbReference type="PROSITE" id="PS50850"/>
    </source>
</evidence>
<evidence type="ECO:0000256" key="5">
    <source>
        <dbReference type="SAM" id="Phobius"/>
    </source>
</evidence>
<evidence type="ECO:0000256" key="3">
    <source>
        <dbReference type="ARBA" id="ARBA00022989"/>
    </source>
</evidence>
<feature type="transmembrane region" description="Helical" evidence="5">
    <location>
        <begin position="372"/>
        <end position="394"/>
    </location>
</feature>
<reference evidence="8" key="1">
    <citation type="submission" date="2016-11" db="EMBL/GenBank/DDBJ databases">
        <authorList>
            <person name="Varghese N."/>
            <person name="Submissions S."/>
        </authorList>
    </citation>
    <scope>NUCLEOTIDE SEQUENCE [LARGE SCALE GENOMIC DNA]</scope>
    <source>
        <strain evidence="8">Sac-22</strain>
    </source>
</reference>
<feature type="transmembrane region" description="Helical" evidence="5">
    <location>
        <begin position="175"/>
        <end position="194"/>
    </location>
</feature>
<gene>
    <name evidence="7" type="ORF">SAMN05192549_11767</name>
</gene>
<dbReference type="InterPro" id="IPR020846">
    <property type="entry name" value="MFS_dom"/>
</dbReference>
<proteinExistence type="predicted"/>
<dbReference type="InterPro" id="IPR005829">
    <property type="entry name" value="Sugar_transporter_CS"/>
</dbReference>
<keyword evidence="2 5" id="KW-0812">Transmembrane</keyword>
<dbReference type="SUPFAM" id="SSF103473">
    <property type="entry name" value="MFS general substrate transporter"/>
    <property type="match status" value="1"/>
</dbReference>
<protein>
    <submittedName>
        <fullName evidence="7">Predicted arabinose efflux permease, MFS family</fullName>
    </submittedName>
</protein>
<dbReference type="GO" id="GO:0022857">
    <property type="term" value="F:transmembrane transporter activity"/>
    <property type="evidence" value="ECO:0007669"/>
    <property type="project" value="InterPro"/>
</dbReference>
<dbReference type="PANTHER" id="PTHR23518:SF2">
    <property type="entry name" value="MAJOR FACILITATOR SUPERFAMILY TRANSPORTER"/>
    <property type="match status" value="1"/>
</dbReference>
<dbReference type="Gene3D" id="1.20.1250.20">
    <property type="entry name" value="MFS general substrate transporter like domains"/>
    <property type="match status" value="1"/>
</dbReference>
<keyword evidence="4 5" id="KW-0472">Membrane</keyword>
<dbReference type="Proteomes" id="UP000184339">
    <property type="component" value="Unassembled WGS sequence"/>
</dbReference>
<comment type="subcellular location">
    <subcellularLocation>
        <location evidence="1">Membrane</location>
        <topology evidence="1">Multi-pass membrane protein</topology>
    </subcellularLocation>
</comment>
<feature type="transmembrane region" description="Helical" evidence="5">
    <location>
        <begin position="283"/>
        <end position="302"/>
    </location>
</feature>
<evidence type="ECO:0000313" key="7">
    <source>
        <dbReference type="EMBL" id="SHN43558.1"/>
    </source>
</evidence>
<sequence>MSIKATGVILNQIPAGVWVLGFVSMLMDISSEMVHSLLPVFMVGTLGASVLTVGVIEGMAESTALIVKVFSGTLSDYLGRRKGLAVLGYALGALTKPLFAIANTSGMVLSARLLDRVGKGVRGAPRDALVADIAPTHLRGAAFGLRQSLDTVGAFLGPLLAVGLMLLWANDFRKVFWVAVVPGMLAVALLFWGVREPERHHTANRTNPIRRENLKRLGSAYWWVVGIGAVFTMARFSEAFLVLRAQQGGVPVALVPLVMVAMNVVYSVSAYPFGKLSDRMSHTGLLAIGLIVLIAADLVLALNDHWAVVLTGVTLWGFHMGITQGLLATMVADTAPADLRGTAYGFFNLVSGIAMLIASILAGALWDCLGAASTFHAGAGFCIVALFGLSVHAYRSKSKHGR</sequence>
<keyword evidence="8" id="KW-1185">Reference proteome</keyword>
<feature type="domain" description="Major facilitator superfamily (MFS) profile" evidence="6">
    <location>
        <begin position="9"/>
        <end position="397"/>
    </location>
</feature>
<evidence type="ECO:0000256" key="2">
    <source>
        <dbReference type="ARBA" id="ARBA00022692"/>
    </source>
</evidence>
<evidence type="ECO:0000256" key="4">
    <source>
        <dbReference type="ARBA" id="ARBA00023136"/>
    </source>
</evidence>
<feature type="transmembrane region" description="Helical" evidence="5">
    <location>
        <begin position="249"/>
        <end position="271"/>
    </location>
</feature>
<dbReference type="InterPro" id="IPR011701">
    <property type="entry name" value="MFS"/>
</dbReference>
<dbReference type="InterPro" id="IPR036259">
    <property type="entry name" value="MFS_trans_sf"/>
</dbReference>